<name>A0AAP6EGE1_9ACTN</name>
<gene>
    <name evidence="1" type="ORF">PV399_20035</name>
    <name evidence="2" type="ORF">PV666_09020</name>
</gene>
<keyword evidence="3" id="KW-1185">Reference proteome</keyword>
<dbReference type="Gene3D" id="3.10.450.50">
    <property type="match status" value="1"/>
</dbReference>
<dbReference type="GeneID" id="69812042"/>
<comment type="caution">
    <text evidence="1">The sequence shown here is derived from an EMBL/GenBank/DDBJ whole genome shotgun (WGS) entry which is preliminary data.</text>
</comment>
<protein>
    <recommendedName>
        <fullName evidence="5">SnoaL-like domain-containing protein</fullName>
    </recommendedName>
</protein>
<organism evidence="1 4">
    <name type="scientific">Streptomyces acidiscabies</name>
    <dbReference type="NCBI Taxonomy" id="42234"/>
    <lineage>
        <taxon>Bacteria</taxon>
        <taxon>Bacillati</taxon>
        <taxon>Actinomycetota</taxon>
        <taxon>Actinomycetes</taxon>
        <taxon>Kitasatosporales</taxon>
        <taxon>Streptomycetaceae</taxon>
        <taxon>Streptomyces</taxon>
    </lineage>
</organism>
<dbReference type="AlphaFoldDB" id="A0AAP6EGE1"/>
<dbReference type="Proteomes" id="UP001282288">
    <property type="component" value="Unassembled WGS sequence"/>
</dbReference>
<dbReference type="EMBL" id="JARAWP010000004">
    <property type="protein sequence ID" value="MDX3018021.1"/>
    <property type="molecule type" value="Genomic_DNA"/>
</dbReference>
<evidence type="ECO:0000313" key="1">
    <source>
        <dbReference type="EMBL" id="MDX2961982.1"/>
    </source>
</evidence>
<dbReference type="EMBL" id="JARAWC010000014">
    <property type="protein sequence ID" value="MDX2961982.1"/>
    <property type="molecule type" value="Genomic_DNA"/>
</dbReference>
<sequence length="140" mass="15506">MAGIGPGEAPGSEPEPERLVCNKRLVEDFLAVAHGDLAGLDRLGEFVSADYIQHNPNIGQGLDGLRTFFAHILSLPPSERLDPSKKIEVRLIAERDFVVRHEIREDGLLINVFRLEDSLVKEHWDAFRPPPGGAIIHGLE</sequence>
<dbReference type="RefSeq" id="WP_010356406.1">
    <property type="nucleotide sequence ID" value="NZ_CP122369.1"/>
</dbReference>
<evidence type="ECO:0000313" key="3">
    <source>
        <dbReference type="Proteomes" id="UP001272987"/>
    </source>
</evidence>
<reference evidence="1 3" key="1">
    <citation type="journal article" date="2023" name="Microb. Genom.">
        <title>Mesoterricola silvestris gen. nov., sp. nov., Mesoterricola sediminis sp. nov., Geothrix oryzae sp. nov., Geothrix edaphica sp. nov., Geothrix rubra sp. nov., and Geothrix limicola sp. nov., six novel members of Acidobacteriota isolated from soils.</title>
        <authorList>
            <person name="Weisberg A.J."/>
            <person name="Pearce E."/>
            <person name="Kramer C.G."/>
            <person name="Chang J.H."/>
            <person name="Clarke C.R."/>
        </authorList>
    </citation>
    <scope>NUCLEOTIDE SEQUENCE</scope>
    <source>
        <strain evidence="2 3">NB05-1H</strain>
        <strain evidence="1">NRRL_B-16521</strain>
    </source>
</reference>
<evidence type="ECO:0008006" key="5">
    <source>
        <dbReference type="Google" id="ProtNLM"/>
    </source>
</evidence>
<dbReference type="InterPro" id="IPR032710">
    <property type="entry name" value="NTF2-like_dom_sf"/>
</dbReference>
<dbReference type="SUPFAM" id="SSF54427">
    <property type="entry name" value="NTF2-like"/>
    <property type="match status" value="1"/>
</dbReference>
<dbReference type="Proteomes" id="UP001272987">
    <property type="component" value="Unassembled WGS sequence"/>
</dbReference>
<evidence type="ECO:0000313" key="2">
    <source>
        <dbReference type="EMBL" id="MDX3018021.1"/>
    </source>
</evidence>
<accession>A0AAP6EGE1</accession>
<evidence type="ECO:0000313" key="4">
    <source>
        <dbReference type="Proteomes" id="UP001282288"/>
    </source>
</evidence>
<proteinExistence type="predicted"/>